<evidence type="ECO:0000256" key="5">
    <source>
        <dbReference type="ARBA" id="ARBA00022989"/>
    </source>
</evidence>
<dbReference type="EMBL" id="VCKX01000121">
    <property type="protein sequence ID" value="TMR29402.1"/>
    <property type="molecule type" value="Genomic_DNA"/>
</dbReference>
<gene>
    <name evidence="9" type="ORF">ETD85_32525</name>
</gene>
<name>A0A5S4G954_9ACTN</name>
<dbReference type="InterPro" id="IPR010290">
    <property type="entry name" value="TM_effector"/>
</dbReference>
<feature type="transmembrane region" description="Helical" evidence="7">
    <location>
        <begin position="373"/>
        <end position="394"/>
    </location>
</feature>
<comment type="caution">
    <text evidence="9">The sequence shown here is derived from an EMBL/GenBank/DDBJ whole genome shotgun (WGS) entry which is preliminary data.</text>
</comment>
<comment type="subcellular location">
    <subcellularLocation>
        <location evidence="1">Cell membrane</location>
        <topology evidence="1">Multi-pass membrane protein</topology>
    </subcellularLocation>
</comment>
<dbReference type="GO" id="GO:0022857">
    <property type="term" value="F:transmembrane transporter activity"/>
    <property type="evidence" value="ECO:0007669"/>
    <property type="project" value="InterPro"/>
</dbReference>
<keyword evidence="10" id="KW-1185">Reference proteome</keyword>
<feature type="transmembrane region" description="Helical" evidence="7">
    <location>
        <begin position="220"/>
        <end position="243"/>
    </location>
</feature>
<evidence type="ECO:0000256" key="7">
    <source>
        <dbReference type="SAM" id="Phobius"/>
    </source>
</evidence>
<dbReference type="OrthoDB" id="9815525at2"/>
<protein>
    <submittedName>
        <fullName evidence="9">MFS transporter</fullName>
    </submittedName>
</protein>
<dbReference type="InterPro" id="IPR036259">
    <property type="entry name" value="MFS_trans_sf"/>
</dbReference>
<evidence type="ECO:0000256" key="2">
    <source>
        <dbReference type="ARBA" id="ARBA00022448"/>
    </source>
</evidence>
<dbReference type="InterPro" id="IPR020846">
    <property type="entry name" value="MFS_dom"/>
</dbReference>
<evidence type="ECO:0000259" key="8">
    <source>
        <dbReference type="PROSITE" id="PS50850"/>
    </source>
</evidence>
<dbReference type="PROSITE" id="PS50850">
    <property type="entry name" value="MFS"/>
    <property type="match status" value="1"/>
</dbReference>
<dbReference type="PANTHER" id="PTHR23513:SF6">
    <property type="entry name" value="MAJOR FACILITATOR SUPERFAMILY ASSOCIATED DOMAIN-CONTAINING PROTEIN"/>
    <property type="match status" value="1"/>
</dbReference>
<evidence type="ECO:0000256" key="3">
    <source>
        <dbReference type="ARBA" id="ARBA00022475"/>
    </source>
</evidence>
<evidence type="ECO:0000256" key="6">
    <source>
        <dbReference type="ARBA" id="ARBA00023136"/>
    </source>
</evidence>
<keyword evidence="4 7" id="KW-0812">Transmembrane</keyword>
<accession>A0A5S4G954</accession>
<keyword evidence="3" id="KW-1003">Cell membrane</keyword>
<evidence type="ECO:0000256" key="1">
    <source>
        <dbReference type="ARBA" id="ARBA00004651"/>
    </source>
</evidence>
<feature type="transmembrane region" description="Helical" evidence="7">
    <location>
        <begin position="304"/>
        <end position="327"/>
    </location>
</feature>
<evidence type="ECO:0000256" key="4">
    <source>
        <dbReference type="ARBA" id="ARBA00022692"/>
    </source>
</evidence>
<feature type="transmembrane region" description="Helical" evidence="7">
    <location>
        <begin position="102"/>
        <end position="123"/>
    </location>
</feature>
<organism evidence="9 10">
    <name type="scientific">Nonomuraea zeae</name>
    <dbReference type="NCBI Taxonomy" id="1642303"/>
    <lineage>
        <taxon>Bacteria</taxon>
        <taxon>Bacillati</taxon>
        <taxon>Actinomycetota</taxon>
        <taxon>Actinomycetes</taxon>
        <taxon>Streptosporangiales</taxon>
        <taxon>Streptosporangiaceae</taxon>
        <taxon>Nonomuraea</taxon>
    </lineage>
</organism>
<keyword evidence="6 7" id="KW-0472">Membrane</keyword>
<feature type="transmembrane region" description="Helical" evidence="7">
    <location>
        <begin position="38"/>
        <end position="61"/>
    </location>
</feature>
<dbReference type="SUPFAM" id="SSF103473">
    <property type="entry name" value="MFS general substrate transporter"/>
    <property type="match status" value="1"/>
</dbReference>
<evidence type="ECO:0000313" key="10">
    <source>
        <dbReference type="Proteomes" id="UP000306628"/>
    </source>
</evidence>
<dbReference type="Gene3D" id="1.20.1250.20">
    <property type="entry name" value="MFS general substrate transporter like domains"/>
    <property type="match status" value="1"/>
</dbReference>
<feature type="transmembrane region" description="Helical" evidence="7">
    <location>
        <begin position="9"/>
        <end position="32"/>
    </location>
</feature>
<keyword evidence="2" id="KW-0813">Transport</keyword>
<dbReference type="AlphaFoldDB" id="A0A5S4G954"/>
<dbReference type="Proteomes" id="UP000306628">
    <property type="component" value="Unassembled WGS sequence"/>
</dbReference>
<proteinExistence type="predicted"/>
<dbReference type="GO" id="GO:0005886">
    <property type="term" value="C:plasma membrane"/>
    <property type="evidence" value="ECO:0007669"/>
    <property type="project" value="UniProtKB-SubCell"/>
</dbReference>
<feature type="transmembrane region" description="Helical" evidence="7">
    <location>
        <begin position="249"/>
        <end position="270"/>
    </location>
</feature>
<dbReference type="PANTHER" id="PTHR23513">
    <property type="entry name" value="INTEGRAL MEMBRANE EFFLUX PROTEIN-RELATED"/>
    <property type="match status" value="1"/>
</dbReference>
<feature type="transmembrane region" description="Helical" evidence="7">
    <location>
        <begin position="73"/>
        <end position="96"/>
    </location>
</feature>
<evidence type="ECO:0000313" key="9">
    <source>
        <dbReference type="EMBL" id="TMR29402.1"/>
    </source>
</evidence>
<dbReference type="Pfam" id="PF05977">
    <property type="entry name" value="MFS_3"/>
    <property type="match status" value="1"/>
</dbReference>
<keyword evidence="5 7" id="KW-1133">Transmembrane helix</keyword>
<sequence>MLRGRDFRLLWIGESASSLGSAVTGVALPLVAVTTLDASAFVVSVLAAATWLPWLVIGLPAGAWVDRLSRRTVMLVADYVSMAAFLSVPITAALGLLTTVQLIAVALVAGTAKVFFATAYRAYLPSLVQEKDLLEANAKLQGGEQVANLAGPGAAGLVAQLFTAVGGLLVDAASFAVSALCLHGVRHREVVEKAPRRRLRSEIREGLRTVVGDPLLRGNMLYGCLANLALTGYSSLLVVFLVGDVGLSPATTGVLIAVTSLGGVIGAFAARPLAARVGSARAYLIGKALLPPTGLFIACADQGVLLVLFAVASIVIVAGVVAGNVLFSGFVQSYVPATLIGRVSTSSQVVNFGAMPLGALLAGTLAVTLSVRAALWVMLGVFALSGLILLATPLRRMRDLPTGRMEPPATH</sequence>
<feature type="domain" description="Major facilitator superfamily (MFS) profile" evidence="8">
    <location>
        <begin position="215"/>
        <end position="411"/>
    </location>
</feature>
<feature type="transmembrane region" description="Helical" evidence="7">
    <location>
        <begin position="348"/>
        <end position="367"/>
    </location>
</feature>
<dbReference type="CDD" id="cd06173">
    <property type="entry name" value="MFS_MefA_like"/>
    <property type="match status" value="1"/>
</dbReference>
<reference evidence="9 10" key="1">
    <citation type="submission" date="2019-05" db="EMBL/GenBank/DDBJ databases">
        <title>Draft genome sequence of Nonomuraea zeae DSM 100528.</title>
        <authorList>
            <person name="Saricaoglu S."/>
            <person name="Isik K."/>
        </authorList>
    </citation>
    <scope>NUCLEOTIDE SEQUENCE [LARGE SCALE GENOMIC DNA]</scope>
    <source>
        <strain evidence="9 10">DSM 100528</strain>
    </source>
</reference>